<name>A0A8G1W065_9EURO</name>
<keyword evidence="1" id="KW-0732">Signal</keyword>
<dbReference type="GeneID" id="63856613"/>
<evidence type="ECO:0000313" key="2">
    <source>
        <dbReference type="EMBL" id="RAK75709.1"/>
    </source>
</evidence>
<gene>
    <name evidence="2" type="ORF">BO72DRAFT_157967</name>
</gene>
<feature type="chain" id="PRO_5034603115" description="Secreted protein" evidence="1">
    <location>
        <begin position="19"/>
        <end position="90"/>
    </location>
</feature>
<sequence length="90" mass="9630">MMDQTGVLFLLTVLGILSQTTPLEYLVLSTSVDPLYPPSLYPIIRAKTTSIYTASLGGSGVVYDLSFSILLPGAQQLQSNGLHTARVCLV</sequence>
<reference evidence="2 3" key="1">
    <citation type="submission" date="2018-02" db="EMBL/GenBank/DDBJ databases">
        <title>The genomes of Aspergillus section Nigri reveals drivers in fungal speciation.</title>
        <authorList>
            <consortium name="DOE Joint Genome Institute"/>
            <person name="Vesth T.C."/>
            <person name="Nybo J."/>
            <person name="Theobald S."/>
            <person name="Brandl J."/>
            <person name="Frisvad J.C."/>
            <person name="Nielsen K.F."/>
            <person name="Lyhne E.K."/>
            <person name="Kogle M.E."/>
            <person name="Kuo A."/>
            <person name="Riley R."/>
            <person name="Clum A."/>
            <person name="Nolan M."/>
            <person name="Lipzen A."/>
            <person name="Salamov A."/>
            <person name="Henrissat B."/>
            <person name="Wiebenga A."/>
            <person name="De vries R.P."/>
            <person name="Grigoriev I.V."/>
            <person name="Mortensen U.H."/>
            <person name="Andersen M.R."/>
            <person name="Baker S.E."/>
        </authorList>
    </citation>
    <scope>NUCLEOTIDE SEQUENCE [LARGE SCALE GENOMIC DNA]</scope>
    <source>
        <strain evidence="2 3">CBS 313.89</strain>
    </source>
</reference>
<protein>
    <recommendedName>
        <fullName evidence="4">Secreted protein</fullName>
    </recommendedName>
</protein>
<dbReference type="EMBL" id="KZ824654">
    <property type="protein sequence ID" value="RAK75709.1"/>
    <property type="molecule type" value="Genomic_DNA"/>
</dbReference>
<keyword evidence="3" id="KW-1185">Reference proteome</keyword>
<feature type="signal peptide" evidence="1">
    <location>
        <begin position="1"/>
        <end position="18"/>
    </location>
</feature>
<dbReference type="RefSeq" id="XP_040799719.1">
    <property type="nucleotide sequence ID" value="XM_040939280.1"/>
</dbReference>
<evidence type="ECO:0000256" key="1">
    <source>
        <dbReference type="SAM" id="SignalP"/>
    </source>
</evidence>
<dbReference type="VEuPathDB" id="FungiDB:BO72DRAFT_157967"/>
<evidence type="ECO:0000313" key="3">
    <source>
        <dbReference type="Proteomes" id="UP000249789"/>
    </source>
</evidence>
<proteinExistence type="predicted"/>
<organism evidence="2 3">
    <name type="scientific">Aspergillus fijiensis CBS 313.89</name>
    <dbReference type="NCBI Taxonomy" id="1448319"/>
    <lineage>
        <taxon>Eukaryota</taxon>
        <taxon>Fungi</taxon>
        <taxon>Dikarya</taxon>
        <taxon>Ascomycota</taxon>
        <taxon>Pezizomycotina</taxon>
        <taxon>Eurotiomycetes</taxon>
        <taxon>Eurotiomycetidae</taxon>
        <taxon>Eurotiales</taxon>
        <taxon>Aspergillaceae</taxon>
        <taxon>Aspergillus</taxon>
    </lineage>
</organism>
<evidence type="ECO:0008006" key="4">
    <source>
        <dbReference type="Google" id="ProtNLM"/>
    </source>
</evidence>
<dbReference type="AlphaFoldDB" id="A0A8G1W065"/>
<dbReference type="Proteomes" id="UP000249789">
    <property type="component" value="Unassembled WGS sequence"/>
</dbReference>
<accession>A0A8G1W065</accession>